<proteinExistence type="predicted"/>
<accession>A0ACC1HG64</accession>
<reference evidence="1" key="1">
    <citation type="submission" date="2022-06" db="EMBL/GenBank/DDBJ databases">
        <title>Phylogenomic reconstructions and comparative analyses of Kickxellomycotina fungi.</title>
        <authorList>
            <person name="Reynolds N.K."/>
            <person name="Stajich J.E."/>
            <person name="Barry K."/>
            <person name="Grigoriev I.V."/>
            <person name="Crous P."/>
            <person name="Smith M.E."/>
        </authorList>
    </citation>
    <scope>NUCLEOTIDE SEQUENCE</scope>
    <source>
        <strain evidence="1">RSA 2271</strain>
    </source>
</reference>
<dbReference type="EMBL" id="JAMZIH010007094">
    <property type="protein sequence ID" value="KAJ1673324.1"/>
    <property type="molecule type" value="Genomic_DNA"/>
</dbReference>
<dbReference type="Proteomes" id="UP001145114">
    <property type="component" value="Unassembled WGS sequence"/>
</dbReference>
<keyword evidence="2" id="KW-1185">Reference proteome</keyword>
<evidence type="ECO:0000313" key="2">
    <source>
        <dbReference type="Proteomes" id="UP001145114"/>
    </source>
</evidence>
<evidence type="ECO:0000313" key="1">
    <source>
        <dbReference type="EMBL" id="KAJ1673324.1"/>
    </source>
</evidence>
<comment type="caution">
    <text evidence="1">The sequence shown here is derived from an EMBL/GenBank/DDBJ whole genome shotgun (WGS) entry which is preliminary data.</text>
</comment>
<protein>
    <submittedName>
        <fullName evidence="1">Uncharacterized protein</fullName>
    </submittedName>
</protein>
<name>A0ACC1HG64_9FUNG</name>
<organism evidence="1 2">
    <name type="scientific">Spiromyces aspiralis</name>
    <dbReference type="NCBI Taxonomy" id="68401"/>
    <lineage>
        <taxon>Eukaryota</taxon>
        <taxon>Fungi</taxon>
        <taxon>Fungi incertae sedis</taxon>
        <taxon>Zoopagomycota</taxon>
        <taxon>Kickxellomycotina</taxon>
        <taxon>Kickxellomycetes</taxon>
        <taxon>Kickxellales</taxon>
        <taxon>Kickxellaceae</taxon>
        <taxon>Spiromyces</taxon>
    </lineage>
</organism>
<sequence>MFALIGSLPDILKWLSTAHPDLVVATQLLTQAPTYLSGIVVELYLYRAATPNRWLGGVYANGWFGSLRGWRYLFKPTYQLVIRIARVWDQSPPPANNNSSVDFRPRLKLVLPSRVSFGTISDLINKHCTGYHDLTTSKSVLASISPVFSRSAVISLEDLYDPDDVAEPLPLYSPNHNNDNSNNNNSSSRNAGLVSPPYPT</sequence>
<gene>
    <name evidence="1" type="ORF">EV182_005464</name>
</gene>